<evidence type="ECO:0000256" key="1">
    <source>
        <dbReference type="SAM" id="MobiDB-lite"/>
    </source>
</evidence>
<dbReference type="AlphaFoldDB" id="A0A956NG99"/>
<proteinExistence type="predicted"/>
<evidence type="ECO:0000313" key="4">
    <source>
        <dbReference type="Proteomes" id="UP000739538"/>
    </source>
</evidence>
<organism evidence="3 4">
    <name type="scientific">Eiseniibacteriota bacterium</name>
    <dbReference type="NCBI Taxonomy" id="2212470"/>
    <lineage>
        <taxon>Bacteria</taxon>
        <taxon>Candidatus Eiseniibacteriota</taxon>
    </lineage>
</organism>
<dbReference type="Gene3D" id="2.60.40.4070">
    <property type="match status" value="1"/>
</dbReference>
<reference evidence="3" key="1">
    <citation type="submission" date="2020-04" db="EMBL/GenBank/DDBJ databases">
        <authorList>
            <person name="Zhang T."/>
        </authorList>
    </citation>
    <scope>NUCLEOTIDE SEQUENCE</scope>
    <source>
        <strain evidence="3">HKST-UBA02</strain>
    </source>
</reference>
<feature type="transmembrane region" description="Helical" evidence="2">
    <location>
        <begin position="34"/>
        <end position="55"/>
    </location>
</feature>
<reference evidence="3" key="2">
    <citation type="journal article" date="2021" name="Microbiome">
        <title>Successional dynamics and alternative stable states in a saline activated sludge microbial community over 9 years.</title>
        <authorList>
            <person name="Wang Y."/>
            <person name="Ye J."/>
            <person name="Ju F."/>
            <person name="Liu L."/>
            <person name="Boyd J.A."/>
            <person name="Deng Y."/>
            <person name="Parks D.H."/>
            <person name="Jiang X."/>
            <person name="Yin X."/>
            <person name="Woodcroft B.J."/>
            <person name="Tyson G.W."/>
            <person name="Hugenholtz P."/>
            <person name="Polz M.F."/>
            <person name="Zhang T."/>
        </authorList>
    </citation>
    <scope>NUCLEOTIDE SEQUENCE</scope>
    <source>
        <strain evidence="3">HKST-UBA02</strain>
    </source>
</reference>
<protein>
    <recommendedName>
        <fullName evidence="5">FlgD Ig-like domain-containing protein</fullName>
    </recommendedName>
</protein>
<evidence type="ECO:0008006" key="5">
    <source>
        <dbReference type="Google" id="ProtNLM"/>
    </source>
</evidence>
<gene>
    <name evidence="3" type="ORF">KDA27_20950</name>
</gene>
<keyword evidence="2" id="KW-0472">Membrane</keyword>
<evidence type="ECO:0000313" key="3">
    <source>
        <dbReference type="EMBL" id="MCA9758276.1"/>
    </source>
</evidence>
<keyword evidence="2" id="KW-1133">Transmembrane helix</keyword>
<keyword evidence="2" id="KW-0812">Transmembrane</keyword>
<comment type="caution">
    <text evidence="3">The sequence shown here is derived from an EMBL/GenBank/DDBJ whole genome shotgun (WGS) entry which is preliminary data.</text>
</comment>
<feature type="region of interest" description="Disordered" evidence="1">
    <location>
        <begin position="340"/>
        <end position="366"/>
    </location>
</feature>
<sequence>MNTPPIQFPLPTRSRVRVHFAIQASMRSTTCTDLARIALAVITLCVSLLTVPAALARSSGDIHIPTTLNYCGADEVIVEATICNNTDSGQFYFLTFENSGAYEGCDLAIIPLYEFLDPNPVFVPRGVCDIVRVRVQRPSELNSLQSVCYWLHFHPDEQGPEVWLGGTLIDRPVVCVDWYFEESAHFLHPLVPIELGPIVENLGFEPLQMFYIFEARNEFDERDFETISLDGQAPGEWSFGNLEVTEGGSQELQLQVEWLNEGASGYYDIVMMDESSFEVLASIGLHLIVEPPSDVTDDPLDSATPPALWRNDITVLPNPSGGSGLGVRFQLNASVTEHGAIGNGAPAGGEGGANGASATEPGTTVSASVFGPDGRKVRSLFHGNAQDRAAAAGMLEFDWDGRDDQGRLVGSGIYWIDVTTVGRRWSQKFTRVE</sequence>
<name>A0A956NG99_UNCEI</name>
<feature type="compositionally biased region" description="Gly residues" evidence="1">
    <location>
        <begin position="341"/>
        <end position="354"/>
    </location>
</feature>
<evidence type="ECO:0000256" key="2">
    <source>
        <dbReference type="SAM" id="Phobius"/>
    </source>
</evidence>
<dbReference type="Proteomes" id="UP000739538">
    <property type="component" value="Unassembled WGS sequence"/>
</dbReference>
<dbReference type="EMBL" id="JAGQHS010000156">
    <property type="protein sequence ID" value="MCA9758276.1"/>
    <property type="molecule type" value="Genomic_DNA"/>
</dbReference>
<accession>A0A956NG99</accession>